<feature type="compositionally biased region" description="Low complexity" evidence="11">
    <location>
        <begin position="603"/>
        <end position="613"/>
    </location>
</feature>
<keyword evidence="2 10" id="KW-0645">Protease</keyword>
<evidence type="ECO:0000256" key="4">
    <source>
        <dbReference type="ARBA" id="ARBA00022771"/>
    </source>
</evidence>
<dbReference type="Gene3D" id="3.30.60.90">
    <property type="match status" value="1"/>
</dbReference>
<evidence type="ECO:0000259" key="12">
    <source>
        <dbReference type="PROSITE" id="PS50135"/>
    </source>
</evidence>
<name>A0A0C3FDX8_PILCF</name>
<evidence type="ECO:0000256" key="11">
    <source>
        <dbReference type="SAM" id="MobiDB-lite"/>
    </source>
</evidence>
<dbReference type="Pfam" id="PF00648">
    <property type="entry name" value="Peptidase_C2"/>
    <property type="match status" value="1"/>
</dbReference>
<protein>
    <recommendedName>
        <fullName evidence="16">Calpain catalytic domain-containing protein</fullName>
    </recommendedName>
</protein>
<dbReference type="GO" id="GO:0006508">
    <property type="term" value="P:proteolysis"/>
    <property type="evidence" value="ECO:0007669"/>
    <property type="project" value="UniProtKB-KW"/>
</dbReference>
<feature type="region of interest" description="Disordered" evidence="11">
    <location>
        <begin position="592"/>
        <end position="661"/>
    </location>
</feature>
<dbReference type="PROSITE" id="PS50135">
    <property type="entry name" value="ZF_ZZ_2"/>
    <property type="match status" value="1"/>
</dbReference>
<keyword evidence="4 9" id="KW-0863">Zinc-finger</keyword>
<keyword evidence="15" id="KW-1185">Reference proteome</keyword>
<dbReference type="STRING" id="765440.A0A0C3FDX8"/>
<dbReference type="HOGENOM" id="CLU_006072_2_1_1"/>
<keyword evidence="6 10" id="KW-0788">Thiol protease</keyword>
<evidence type="ECO:0000256" key="7">
    <source>
        <dbReference type="ARBA" id="ARBA00022833"/>
    </source>
</evidence>
<reference evidence="15" key="2">
    <citation type="submission" date="2015-01" db="EMBL/GenBank/DDBJ databases">
        <title>Evolutionary Origins and Diversification of the Mycorrhizal Mutualists.</title>
        <authorList>
            <consortium name="DOE Joint Genome Institute"/>
            <consortium name="Mycorrhizal Genomics Consortium"/>
            <person name="Kohler A."/>
            <person name="Kuo A."/>
            <person name="Nagy L.G."/>
            <person name="Floudas D."/>
            <person name="Copeland A."/>
            <person name="Barry K.W."/>
            <person name="Cichocki N."/>
            <person name="Veneault-Fourrey C."/>
            <person name="LaButti K."/>
            <person name="Lindquist E.A."/>
            <person name="Lipzen A."/>
            <person name="Lundell T."/>
            <person name="Morin E."/>
            <person name="Murat C."/>
            <person name="Riley R."/>
            <person name="Ohm R."/>
            <person name="Sun H."/>
            <person name="Tunlid A."/>
            <person name="Henrissat B."/>
            <person name="Grigoriev I.V."/>
            <person name="Hibbett D.S."/>
            <person name="Martin F."/>
        </authorList>
    </citation>
    <scope>NUCLEOTIDE SEQUENCE [LARGE SCALE GENOMIC DNA]</scope>
    <source>
        <strain evidence="15">F 1598</strain>
    </source>
</reference>
<dbReference type="PROSITE" id="PS00139">
    <property type="entry name" value="THIOL_PROTEASE_CYS"/>
    <property type="match status" value="1"/>
</dbReference>
<evidence type="ECO:0000256" key="1">
    <source>
        <dbReference type="ARBA" id="ARBA00007623"/>
    </source>
</evidence>
<reference evidence="14 15" key="1">
    <citation type="submission" date="2014-04" db="EMBL/GenBank/DDBJ databases">
        <authorList>
            <consortium name="DOE Joint Genome Institute"/>
            <person name="Kuo A."/>
            <person name="Tarkka M."/>
            <person name="Buscot F."/>
            <person name="Kohler A."/>
            <person name="Nagy L.G."/>
            <person name="Floudas D."/>
            <person name="Copeland A."/>
            <person name="Barry K.W."/>
            <person name="Cichocki N."/>
            <person name="Veneault-Fourrey C."/>
            <person name="LaButti K."/>
            <person name="Lindquist E.A."/>
            <person name="Lipzen A."/>
            <person name="Lundell T."/>
            <person name="Morin E."/>
            <person name="Murat C."/>
            <person name="Sun H."/>
            <person name="Tunlid A."/>
            <person name="Henrissat B."/>
            <person name="Grigoriev I.V."/>
            <person name="Hibbett D.S."/>
            <person name="Martin F."/>
            <person name="Nordberg H.P."/>
            <person name="Cantor M.N."/>
            <person name="Hua S.X."/>
        </authorList>
    </citation>
    <scope>NUCLEOTIDE SEQUENCE [LARGE SCALE GENOMIC DNA]</scope>
    <source>
        <strain evidence="14 15">F 1598</strain>
    </source>
</reference>
<dbReference type="AlphaFoldDB" id="A0A0C3FDX8"/>
<evidence type="ECO:0000256" key="3">
    <source>
        <dbReference type="ARBA" id="ARBA00022723"/>
    </source>
</evidence>
<dbReference type="OrthoDB" id="424753at2759"/>
<feature type="compositionally biased region" description="Basic and acidic residues" evidence="11">
    <location>
        <begin position="627"/>
        <end position="636"/>
    </location>
</feature>
<feature type="active site" evidence="8 10">
    <location>
        <position position="326"/>
    </location>
</feature>
<dbReference type="InterPro" id="IPR022684">
    <property type="entry name" value="Calpain_cysteine_protease"/>
</dbReference>
<dbReference type="EMBL" id="KN832994">
    <property type="protein sequence ID" value="KIM82630.1"/>
    <property type="molecule type" value="Genomic_DNA"/>
</dbReference>
<feature type="active site" evidence="8 10">
    <location>
        <position position="346"/>
    </location>
</feature>
<dbReference type="Gene3D" id="3.90.70.10">
    <property type="entry name" value="Cysteine proteinases"/>
    <property type="match status" value="1"/>
</dbReference>
<feature type="domain" description="ZZ-type" evidence="12">
    <location>
        <begin position="666"/>
        <end position="718"/>
    </location>
</feature>
<dbReference type="GO" id="GO:0008270">
    <property type="term" value="F:zinc ion binding"/>
    <property type="evidence" value="ECO:0007669"/>
    <property type="project" value="UniProtKB-KW"/>
</dbReference>
<feature type="compositionally biased region" description="Acidic residues" evidence="11">
    <location>
        <begin position="617"/>
        <end position="626"/>
    </location>
</feature>
<dbReference type="PANTHER" id="PTHR10183">
    <property type="entry name" value="CALPAIN"/>
    <property type="match status" value="1"/>
</dbReference>
<evidence type="ECO:0000313" key="14">
    <source>
        <dbReference type="EMBL" id="KIM82630.1"/>
    </source>
</evidence>
<evidence type="ECO:0000256" key="6">
    <source>
        <dbReference type="ARBA" id="ARBA00022807"/>
    </source>
</evidence>
<evidence type="ECO:0008006" key="16">
    <source>
        <dbReference type="Google" id="ProtNLM"/>
    </source>
</evidence>
<dbReference type="InterPro" id="IPR001300">
    <property type="entry name" value="Peptidase_C2_calpain_cat"/>
</dbReference>
<organism evidence="14 15">
    <name type="scientific">Piloderma croceum (strain F 1598)</name>
    <dbReference type="NCBI Taxonomy" id="765440"/>
    <lineage>
        <taxon>Eukaryota</taxon>
        <taxon>Fungi</taxon>
        <taxon>Dikarya</taxon>
        <taxon>Basidiomycota</taxon>
        <taxon>Agaricomycotina</taxon>
        <taxon>Agaricomycetes</taxon>
        <taxon>Agaricomycetidae</taxon>
        <taxon>Atheliales</taxon>
        <taxon>Atheliaceae</taxon>
        <taxon>Piloderma</taxon>
    </lineage>
</organism>
<feature type="region of interest" description="Disordered" evidence="11">
    <location>
        <begin position="1"/>
        <end position="36"/>
    </location>
</feature>
<dbReference type="InParanoid" id="A0A0C3FDX8"/>
<sequence length="766" mass="86610">MPRKRHSKTQKTTTTTAAAGATGRKSAAPRPQVRHQEQHRVGLFVTQELEKATERCKAQVKSIAEDCRSRNRKFRDLGFDFESERNNCLFGPEVFGDDDELFPKIPYKPYANRRVPQIFDNPQFYVDGARYSDIVQGKLGDCWFLSAIAAVGTKPGLVEKLCVARDEKVGVYGFVFCRDGEWHDVIIDDQLFMITPRWEALDSKQREIYHGNRNHYEKFGRKGSKTLYFARSEQENETWVPLIEKAYAKFHGDYQSLEGGSTNEGIEDLTGGISESLLINDILDVDLFWSKEMLRADDDLLFSCAVFDPQGIKATIDTIEGIITAHAYSVLKAVEFHGKKFVKIRNPWGKSEWTGRWSDGSREWEGEWINALKPLGHSFGDDGVFIMEYCDFLERFEIIERTQLFDSSWVQSAHWLNVKSRPLGSAWQYGDVSFTFSIPEQSETILVLSQSDTRFFRSIASAAEWSFDFKLFKVGSKEVVGSSTNSRAPTRSVTLRIELSPGDYVVQVRLDRDFNDDQAEKISDDMENWDKKKMSKVWSQVAQSKSIAANFDVKHWQSHLVVPLSTFADQDVVKVISDNQEKESEERKILAAKRAAAAEKAAKPKPTMTTPAADNKSDDDDDDEGDEVVKVGEKISADGNVNAKVGDDNSTDTDEEESKEEVKAVHEGVTCDGCKIDDSITGVRWKCSICNTYDLCDICHTAGIHDEHRMFKIECPEDAPGDLDVSYEDDTDSVLLGFRVYSKSRAPIQLSGQLANGQLIPWKKRT</sequence>
<dbReference type="InterPro" id="IPR000169">
    <property type="entry name" value="Pept_cys_AS"/>
</dbReference>
<evidence type="ECO:0000313" key="15">
    <source>
        <dbReference type="Proteomes" id="UP000054166"/>
    </source>
</evidence>
<evidence type="ECO:0000256" key="10">
    <source>
        <dbReference type="PROSITE-ProRule" id="PRU00239"/>
    </source>
</evidence>
<evidence type="ECO:0000256" key="9">
    <source>
        <dbReference type="PROSITE-ProRule" id="PRU00228"/>
    </source>
</evidence>
<dbReference type="Pfam" id="PF00569">
    <property type="entry name" value="ZZ"/>
    <property type="match status" value="1"/>
</dbReference>
<dbReference type="InterPro" id="IPR038765">
    <property type="entry name" value="Papain-like_cys_pep_sf"/>
</dbReference>
<evidence type="ECO:0000256" key="2">
    <source>
        <dbReference type="ARBA" id="ARBA00022670"/>
    </source>
</evidence>
<feature type="active site" evidence="8 10">
    <location>
        <position position="142"/>
    </location>
</feature>
<keyword evidence="3" id="KW-0479">Metal-binding</keyword>
<dbReference type="CDD" id="cd00044">
    <property type="entry name" value="CysPc"/>
    <property type="match status" value="1"/>
</dbReference>
<comment type="similarity">
    <text evidence="1">Belongs to the peptidase C2 family.</text>
</comment>
<dbReference type="GO" id="GO:0004198">
    <property type="term" value="F:calcium-dependent cysteine-type endopeptidase activity"/>
    <property type="evidence" value="ECO:0007669"/>
    <property type="project" value="InterPro"/>
</dbReference>
<dbReference type="CDD" id="cd02340">
    <property type="entry name" value="ZZ_NBR1_like"/>
    <property type="match status" value="1"/>
</dbReference>
<dbReference type="InterPro" id="IPR000433">
    <property type="entry name" value="Znf_ZZ"/>
</dbReference>
<evidence type="ECO:0000256" key="8">
    <source>
        <dbReference type="PIRSR" id="PIRSR622684-1"/>
    </source>
</evidence>
<feature type="compositionally biased region" description="Low complexity" evidence="11">
    <location>
        <begin position="12"/>
        <end position="23"/>
    </location>
</feature>
<accession>A0A0C3FDX8</accession>
<dbReference type="SUPFAM" id="SSF57850">
    <property type="entry name" value="RING/U-box"/>
    <property type="match status" value="1"/>
</dbReference>
<dbReference type="SUPFAM" id="SSF54001">
    <property type="entry name" value="Cysteine proteinases"/>
    <property type="match status" value="1"/>
</dbReference>
<dbReference type="SMART" id="SM00230">
    <property type="entry name" value="CysPc"/>
    <property type="match status" value="1"/>
</dbReference>
<feature type="domain" description="Calpain catalytic" evidence="13">
    <location>
        <begin position="113"/>
        <end position="405"/>
    </location>
</feature>
<dbReference type="Proteomes" id="UP000054166">
    <property type="component" value="Unassembled WGS sequence"/>
</dbReference>
<dbReference type="InterPro" id="IPR043145">
    <property type="entry name" value="Znf_ZZ_sf"/>
</dbReference>
<evidence type="ECO:0000259" key="13">
    <source>
        <dbReference type="PROSITE" id="PS50203"/>
    </source>
</evidence>
<dbReference type="SMART" id="SM00291">
    <property type="entry name" value="ZnF_ZZ"/>
    <property type="match status" value="1"/>
</dbReference>
<keyword evidence="7" id="KW-0862">Zinc</keyword>
<dbReference type="PROSITE" id="PS50203">
    <property type="entry name" value="CALPAIN_CAT"/>
    <property type="match status" value="1"/>
</dbReference>
<gene>
    <name evidence="14" type="ORF">PILCRDRAFT_820507</name>
</gene>
<dbReference type="PRINTS" id="PR00704">
    <property type="entry name" value="CALPAIN"/>
</dbReference>
<proteinExistence type="inferred from homology"/>
<dbReference type="PANTHER" id="PTHR10183:SF379">
    <property type="entry name" value="CALPAIN-5"/>
    <property type="match status" value="1"/>
</dbReference>
<keyword evidence="5 10" id="KW-0378">Hydrolase</keyword>
<evidence type="ECO:0000256" key="5">
    <source>
        <dbReference type="ARBA" id="ARBA00022801"/>
    </source>
</evidence>
<feature type="compositionally biased region" description="Acidic residues" evidence="11">
    <location>
        <begin position="649"/>
        <end position="659"/>
    </location>
</feature>